<dbReference type="Proteomes" id="UP000315353">
    <property type="component" value="Unassembled WGS sequence"/>
</dbReference>
<feature type="region of interest" description="Disordered" evidence="1">
    <location>
        <begin position="46"/>
        <end position="65"/>
    </location>
</feature>
<organism evidence="2 3">
    <name type="scientific">Corynebacterium flavescens</name>
    <dbReference type="NCBI Taxonomy" id="28028"/>
    <lineage>
        <taxon>Bacteria</taxon>
        <taxon>Bacillati</taxon>
        <taxon>Actinomycetota</taxon>
        <taxon>Actinomycetes</taxon>
        <taxon>Mycobacteriales</taxon>
        <taxon>Corynebacteriaceae</taxon>
        <taxon>Corynebacterium</taxon>
    </lineage>
</organism>
<gene>
    <name evidence="2" type="ORF">CFL01nite_00340</name>
</gene>
<protein>
    <submittedName>
        <fullName evidence="2">Uncharacterized protein</fullName>
    </submittedName>
</protein>
<proteinExistence type="predicted"/>
<evidence type="ECO:0000313" key="2">
    <source>
        <dbReference type="EMBL" id="GEB96539.1"/>
    </source>
</evidence>
<accession>A0AB73B3X5</accession>
<name>A0AB73B3X5_CORFL</name>
<reference evidence="2 3" key="1">
    <citation type="submission" date="2019-06" db="EMBL/GenBank/DDBJ databases">
        <title>Whole genome shotgun sequence of Corynebacterium flavescens NBRC 14136.</title>
        <authorList>
            <person name="Hosoyama A."/>
            <person name="Uohara A."/>
            <person name="Ohji S."/>
            <person name="Ichikawa N."/>
        </authorList>
    </citation>
    <scope>NUCLEOTIDE SEQUENCE [LARGE SCALE GENOMIC DNA]</scope>
    <source>
        <strain evidence="2 3">NBRC 14136</strain>
    </source>
</reference>
<dbReference type="EMBL" id="BJNB01000001">
    <property type="protein sequence ID" value="GEB96539.1"/>
    <property type="molecule type" value="Genomic_DNA"/>
</dbReference>
<evidence type="ECO:0000256" key="1">
    <source>
        <dbReference type="SAM" id="MobiDB-lite"/>
    </source>
</evidence>
<sequence length="65" mass="6930">MGVKSGVSDGNADHLGVPGGGCLGEDALHPPKQWWWQHPWMEVTDDGHGRLADRPTGQSDQIVAA</sequence>
<evidence type="ECO:0000313" key="3">
    <source>
        <dbReference type="Proteomes" id="UP000315353"/>
    </source>
</evidence>
<comment type="caution">
    <text evidence="2">The sequence shown here is derived from an EMBL/GenBank/DDBJ whole genome shotgun (WGS) entry which is preliminary data.</text>
</comment>
<feature type="region of interest" description="Disordered" evidence="1">
    <location>
        <begin position="1"/>
        <end position="28"/>
    </location>
</feature>
<dbReference type="AlphaFoldDB" id="A0AB73B3X5"/>
<feature type="compositionally biased region" description="Polar residues" evidence="1">
    <location>
        <begin position="56"/>
        <end position="65"/>
    </location>
</feature>